<evidence type="ECO:0008006" key="10">
    <source>
        <dbReference type="Google" id="ProtNLM"/>
    </source>
</evidence>
<reference evidence="8 9" key="1">
    <citation type="submission" date="2019-01" db="EMBL/GenBank/DDBJ databases">
        <authorList>
            <person name="Ferrante I. M."/>
        </authorList>
    </citation>
    <scope>NUCLEOTIDE SEQUENCE [LARGE SCALE GENOMIC DNA]</scope>
    <source>
        <strain evidence="8 9">B856</strain>
    </source>
</reference>
<proteinExistence type="inferred from homology"/>
<dbReference type="GO" id="GO:0005576">
    <property type="term" value="C:extracellular region"/>
    <property type="evidence" value="ECO:0007669"/>
    <property type="project" value="UniProtKB-SubCell"/>
</dbReference>
<evidence type="ECO:0000256" key="6">
    <source>
        <dbReference type="SAM" id="MobiDB-lite"/>
    </source>
</evidence>
<evidence type="ECO:0000313" key="9">
    <source>
        <dbReference type="Proteomes" id="UP000291116"/>
    </source>
</evidence>
<name>A0A448ZPM9_9STRA</name>
<protein>
    <recommendedName>
        <fullName evidence="10">Thioredoxin-like fold domain-containing protein</fullName>
    </recommendedName>
</protein>
<dbReference type="PANTHER" id="PTHR13234:SF8">
    <property type="entry name" value="GAMMA-INTERFERON-INDUCIBLE LYSOSOMAL THIOL REDUCTASE"/>
    <property type="match status" value="1"/>
</dbReference>
<dbReference type="OrthoDB" id="958254at2759"/>
<feature type="compositionally biased region" description="Acidic residues" evidence="6">
    <location>
        <begin position="286"/>
        <end position="306"/>
    </location>
</feature>
<keyword evidence="9" id="KW-1185">Reference proteome</keyword>
<evidence type="ECO:0000256" key="3">
    <source>
        <dbReference type="ARBA" id="ARBA00022525"/>
    </source>
</evidence>
<organism evidence="8 9">
    <name type="scientific">Pseudo-nitzschia multistriata</name>
    <dbReference type="NCBI Taxonomy" id="183589"/>
    <lineage>
        <taxon>Eukaryota</taxon>
        <taxon>Sar</taxon>
        <taxon>Stramenopiles</taxon>
        <taxon>Ochrophyta</taxon>
        <taxon>Bacillariophyta</taxon>
        <taxon>Bacillariophyceae</taxon>
        <taxon>Bacillariophycidae</taxon>
        <taxon>Bacillariales</taxon>
        <taxon>Bacillariaceae</taxon>
        <taxon>Pseudo-nitzschia</taxon>
    </lineage>
</organism>
<feature type="region of interest" description="Disordered" evidence="6">
    <location>
        <begin position="33"/>
        <end position="60"/>
    </location>
</feature>
<evidence type="ECO:0000313" key="8">
    <source>
        <dbReference type="EMBL" id="VEU43990.1"/>
    </source>
</evidence>
<feature type="region of interest" description="Disordered" evidence="6">
    <location>
        <begin position="280"/>
        <end position="306"/>
    </location>
</feature>
<feature type="signal peptide" evidence="7">
    <location>
        <begin position="1"/>
        <end position="27"/>
    </location>
</feature>
<dbReference type="InterPro" id="IPR004911">
    <property type="entry name" value="Interferon-induced_GILT"/>
</dbReference>
<dbReference type="Pfam" id="PF03227">
    <property type="entry name" value="GILT"/>
    <property type="match status" value="1"/>
</dbReference>
<dbReference type="Proteomes" id="UP000291116">
    <property type="component" value="Unassembled WGS sequence"/>
</dbReference>
<feature type="chain" id="PRO_5019260549" description="Thioredoxin-like fold domain-containing protein" evidence="7">
    <location>
        <begin position="28"/>
        <end position="306"/>
    </location>
</feature>
<keyword evidence="4 7" id="KW-0732">Signal</keyword>
<dbReference type="PANTHER" id="PTHR13234">
    <property type="entry name" value="GAMMA-INTERFERON INDUCIBLE LYSOSOMAL THIOL REDUCTASE GILT"/>
    <property type="match status" value="1"/>
</dbReference>
<dbReference type="GO" id="GO:0016671">
    <property type="term" value="F:oxidoreductase activity, acting on a sulfur group of donors, disulfide as acceptor"/>
    <property type="evidence" value="ECO:0007669"/>
    <property type="project" value="InterPro"/>
</dbReference>
<evidence type="ECO:0000256" key="7">
    <source>
        <dbReference type="SAM" id="SignalP"/>
    </source>
</evidence>
<comment type="subcellular location">
    <subcellularLocation>
        <location evidence="1">Secreted</location>
    </subcellularLocation>
</comment>
<accession>A0A448ZPM9</accession>
<dbReference type="EMBL" id="CAACVS010000602">
    <property type="protein sequence ID" value="VEU43990.1"/>
    <property type="molecule type" value="Genomic_DNA"/>
</dbReference>
<sequence length="306" mass="34957">MAYRSFLRLAIFCVASLHFHQYCVTRAEDPLQQRQQRQQQQQEEEEEERHASQHSPSDAATAAKITKFHNRKIKVDLYYMPQCPGCRQLITSSFNEAFHTPGFSNMADVTFIPYSDGRIDTGSDSSTKRIFSHTLESCALHFIGIGGADGFETNGTNGLTMHKKHEHQELQFRYIDCIDHYPSYQHSAATVDVECAKAIGLSEATVTRIESCASSQEGHRLAERYVKQVHSITNPRITYFPWTMVDNVHDKDTEERIWNSLFEHVCSIYSGPLRSLHCQAPGDMNGTDDEDDYVYGKDDDEDEEEL</sequence>
<dbReference type="AlphaFoldDB" id="A0A448ZPM9"/>
<keyword evidence="3" id="KW-0964">Secreted</keyword>
<comment type="similarity">
    <text evidence="2">Belongs to the GILT family.</text>
</comment>
<keyword evidence="5" id="KW-0325">Glycoprotein</keyword>
<evidence type="ECO:0000256" key="4">
    <source>
        <dbReference type="ARBA" id="ARBA00022729"/>
    </source>
</evidence>
<gene>
    <name evidence="8" type="ORF">PSNMU_V1.4_AUG-EV-PASAV3_0110940</name>
</gene>
<evidence type="ECO:0000256" key="5">
    <source>
        <dbReference type="ARBA" id="ARBA00023180"/>
    </source>
</evidence>
<evidence type="ECO:0000256" key="1">
    <source>
        <dbReference type="ARBA" id="ARBA00004613"/>
    </source>
</evidence>
<evidence type="ECO:0000256" key="2">
    <source>
        <dbReference type="ARBA" id="ARBA00005679"/>
    </source>
</evidence>